<gene>
    <name evidence="1" type="ORF">NEF87_000961</name>
</gene>
<name>A0ABY6HMM7_9ARCH</name>
<accession>A0ABY6HMM7</accession>
<dbReference type="EMBL" id="CP104013">
    <property type="protein sequence ID" value="UYP44676.1"/>
    <property type="molecule type" value="Genomic_DNA"/>
</dbReference>
<sequence>MPKQRVPTRKVSIDLPMDLWERYQELGGSYGMKIKEFVLGAFEAADFLDKFLSETLNEDQLRNISPLLRSNLEKYETLYCGKTRSRNLDQPHKIYFDKRNELHQDSTLAIRTHDIVKEFNKQDQFSLDLLNDKSRKYNKVIEELIIR</sequence>
<evidence type="ECO:0000313" key="2">
    <source>
        <dbReference type="Proteomes" id="UP001208689"/>
    </source>
</evidence>
<organism evidence="1 2">
    <name type="scientific">Candidatus Lokiarchaeum ossiferum</name>
    <dbReference type="NCBI Taxonomy" id="2951803"/>
    <lineage>
        <taxon>Archaea</taxon>
        <taxon>Promethearchaeati</taxon>
        <taxon>Promethearchaeota</taxon>
        <taxon>Promethearchaeia</taxon>
        <taxon>Promethearchaeales</taxon>
        <taxon>Promethearchaeaceae</taxon>
        <taxon>Candidatus Lokiarchaeum</taxon>
    </lineage>
</organism>
<reference evidence="1" key="1">
    <citation type="submission" date="2022-09" db="EMBL/GenBank/DDBJ databases">
        <title>Actin cytoskeleton and complex cell architecture in an #Asgard archaeon.</title>
        <authorList>
            <person name="Ponce Toledo R.I."/>
            <person name="Schleper C."/>
            <person name="Rodrigues Oliveira T."/>
            <person name="Wollweber F."/>
            <person name="Xu J."/>
            <person name="Rittmann S."/>
            <person name="Klingl A."/>
            <person name="Pilhofer M."/>
        </authorList>
    </citation>
    <scope>NUCLEOTIDE SEQUENCE</scope>
    <source>
        <strain evidence="1">B-35</strain>
    </source>
</reference>
<evidence type="ECO:0008006" key="3">
    <source>
        <dbReference type="Google" id="ProtNLM"/>
    </source>
</evidence>
<evidence type="ECO:0000313" key="1">
    <source>
        <dbReference type="EMBL" id="UYP44676.1"/>
    </source>
</evidence>
<dbReference type="Proteomes" id="UP001208689">
    <property type="component" value="Chromosome"/>
</dbReference>
<protein>
    <recommendedName>
        <fullName evidence="3">CopG family transcriptional regulator</fullName>
    </recommendedName>
</protein>
<proteinExistence type="predicted"/>
<keyword evidence="2" id="KW-1185">Reference proteome</keyword>